<comment type="caution">
    <text evidence="1">The sequence shown here is derived from an EMBL/GenBank/DDBJ whole genome shotgun (WGS) entry which is preliminary data.</text>
</comment>
<dbReference type="Proteomes" id="UP001172159">
    <property type="component" value="Unassembled WGS sequence"/>
</dbReference>
<gene>
    <name evidence="1" type="ORF">B0T21DRAFT_346868</name>
</gene>
<evidence type="ECO:0000313" key="1">
    <source>
        <dbReference type="EMBL" id="KAK0739566.1"/>
    </source>
</evidence>
<evidence type="ECO:0000313" key="2">
    <source>
        <dbReference type="Proteomes" id="UP001172159"/>
    </source>
</evidence>
<accession>A0AA40EI73</accession>
<protein>
    <submittedName>
        <fullName evidence="1">Uncharacterized protein</fullName>
    </submittedName>
</protein>
<reference evidence="1" key="1">
    <citation type="submission" date="2023-06" db="EMBL/GenBank/DDBJ databases">
        <title>Genome-scale phylogeny and comparative genomics of the fungal order Sordariales.</title>
        <authorList>
            <consortium name="Lawrence Berkeley National Laboratory"/>
            <person name="Hensen N."/>
            <person name="Bonometti L."/>
            <person name="Westerberg I."/>
            <person name="Brannstrom I.O."/>
            <person name="Guillou S."/>
            <person name="Cros-Aarteil S."/>
            <person name="Calhoun S."/>
            <person name="Haridas S."/>
            <person name="Kuo A."/>
            <person name="Mondo S."/>
            <person name="Pangilinan J."/>
            <person name="Riley R."/>
            <person name="Labutti K."/>
            <person name="Andreopoulos B."/>
            <person name="Lipzen A."/>
            <person name="Chen C."/>
            <person name="Yanf M."/>
            <person name="Daum C."/>
            <person name="Ng V."/>
            <person name="Clum A."/>
            <person name="Steindorff A."/>
            <person name="Ohm R."/>
            <person name="Martin F."/>
            <person name="Silar P."/>
            <person name="Natvig D."/>
            <person name="Lalanne C."/>
            <person name="Gautier V."/>
            <person name="Ament-Velasquez S.L."/>
            <person name="Kruys A."/>
            <person name="Hutchinson M.I."/>
            <person name="Powell A.J."/>
            <person name="Barry K."/>
            <person name="Miller A.N."/>
            <person name="Grigoriev I.V."/>
            <person name="Debuchy R."/>
            <person name="Gladieux P."/>
            <person name="Thoren M.H."/>
            <person name="Johannesson H."/>
        </authorList>
    </citation>
    <scope>NUCLEOTIDE SEQUENCE</scope>
    <source>
        <strain evidence="1">CBS 540.89</strain>
    </source>
</reference>
<proteinExistence type="predicted"/>
<name>A0AA40EI73_9PEZI</name>
<keyword evidence="2" id="KW-1185">Reference proteome</keyword>
<organism evidence="1 2">
    <name type="scientific">Apiosordaria backusii</name>
    <dbReference type="NCBI Taxonomy" id="314023"/>
    <lineage>
        <taxon>Eukaryota</taxon>
        <taxon>Fungi</taxon>
        <taxon>Dikarya</taxon>
        <taxon>Ascomycota</taxon>
        <taxon>Pezizomycotina</taxon>
        <taxon>Sordariomycetes</taxon>
        <taxon>Sordariomycetidae</taxon>
        <taxon>Sordariales</taxon>
        <taxon>Lasiosphaeriaceae</taxon>
        <taxon>Apiosordaria</taxon>
    </lineage>
</organism>
<dbReference type="EMBL" id="JAUKTV010000004">
    <property type="protein sequence ID" value="KAK0739566.1"/>
    <property type="molecule type" value="Genomic_DNA"/>
</dbReference>
<dbReference type="AlphaFoldDB" id="A0AA40EI73"/>
<sequence length="149" mass="16517">MPKTGPTDLASIKPSNTPVMTLEEAGRKFNNAIDHEVRRFHREANRIMYNITPADIRESNHSLDSMNALIQSYTEFLRCKGPPPLSVAISPNSVVDSIVSSFFVASRTLTPKGRSRHTRALRFPGKSHSVSISQCAPDFLVGENFTSED</sequence>